<sequence length="224" mass="25280">MVRRAIKVATASSGRDNGSVRILAVSKTRTSGEIRLAHNAGVDNFGENYVQEAVQKIHELRDLPLTWHFIGGIQSNKTKDLARYFQWVHSIDRANIASRLNAARAEFRPNDPLNVCLQLNLDDEVQKSGVSAHDAEELLQHTRQLPHLRVRGFMTIPKPRSNARDTRDEFRRTAELFQKYRDISDDNWDTLSMGMSNDFATAVAEGATIVRLGTVLFGPRGSRR</sequence>
<dbReference type="Gene3D" id="3.20.20.10">
    <property type="entry name" value="Alanine racemase"/>
    <property type="match status" value="1"/>
</dbReference>
<protein>
    <recommendedName>
        <fullName evidence="2">Alanine racemase N-terminal domain-containing protein</fullName>
    </recommendedName>
</protein>
<dbReference type="PROSITE" id="PS01211">
    <property type="entry name" value="UPF0001"/>
    <property type="match status" value="1"/>
</dbReference>
<proteinExistence type="inferred from homology"/>
<dbReference type="PIRSF" id="PIRSF004848">
    <property type="entry name" value="YBL036c_PLPDEIII"/>
    <property type="match status" value="1"/>
</dbReference>
<dbReference type="PANTHER" id="PTHR10146">
    <property type="entry name" value="PROLINE SYNTHETASE CO-TRANSCRIBED BACTERIAL HOMOLOG PROTEIN"/>
    <property type="match status" value="1"/>
</dbReference>
<dbReference type="NCBIfam" id="TIGR00044">
    <property type="entry name" value="YggS family pyridoxal phosphate-dependent enzyme"/>
    <property type="match status" value="1"/>
</dbReference>
<dbReference type="EMBL" id="UINC01001027">
    <property type="protein sequence ID" value="SUZ68035.1"/>
    <property type="molecule type" value="Genomic_DNA"/>
</dbReference>
<dbReference type="Pfam" id="PF01168">
    <property type="entry name" value="Ala_racemase_N"/>
    <property type="match status" value="1"/>
</dbReference>
<evidence type="ECO:0000259" key="2">
    <source>
        <dbReference type="Pfam" id="PF01168"/>
    </source>
</evidence>
<gene>
    <name evidence="3" type="ORF">METZ01_LOCUS20889</name>
</gene>
<dbReference type="InterPro" id="IPR029066">
    <property type="entry name" value="PLP-binding_barrel"/>
</dbReference>
<feature type="domain" description="Alanine racemase N-terminal" evidence="2">
    <location>
        <begin position="19"/>
        <end position="219"/>
    </location>
</feature>
<dbReference type="HAMAP" id="MF_02087">
    <property type="entry name" value="PLP_homeostasis"/>
    <property type="match status" value="1"/>
</dbReference>
<dbReference type="InterPro" id="IPR011078">
    <property type="entry name" value="PyrdxlP_homeostasis"/>
</dbReference>
<name>A0A381PLX0_9ZZZZ</name>
<reference evidence="3" key="1">
    <citation type="submission" date="2018-05" db="EMBL/GenBank/DDBJ databases">
        <authorList>
            <person name="Lanie J.A."/>
            <person name="Ng W.-L."/>
            <person name="Kazmierczak K.M."/>
            <person name="Andrzejewski T.M."/>
            <person name="Davidsen T.M."/>
            <person name="Wayne K.J."/>
            <person name="Tettelin H."/>
            <person name="Glass J.I."/>
            <person name="Rusch D."/>
            <person name="Podicherti R."/>
            <person name="Tsui H.-C.T."/>
            <person name="Winkler M.E."/>
        </authorList>
    </citation>
    <scope>NUCLEOTIDE SEQUENCE</scope>
</reference>
<organism evidence="3">
    <name type="scientific">marine metagenome</name>
    <dbReference type="NCBI Taxonomy" id="408172"/>
    <lineage>
        <taxon>unclassified sequences</taxon>
        <taxon>metagenomes</taxon>
        <taxon>ecological metagenomes</taxon>
    </lineage>
</organism>
<accession>A0A381PLX0</accession>
<evidence type="ECO:0000256" key="1">
    <source>
        <dbReference type="ARBA" id="ARBA00022898"/>
    </source>
</evidence>
<dbReference type="AlphaFoldDB" id="A0A381PLX0"/>
<keyword evidence="1" id="KW-0663">Pyridoxal phosphate</keyword>
<dbReference type="PANTHER" id="PTHR10146:SF14">
    <property type="entry name" value="PYRIDOXAL PHOSPHATE HOMEOSTASIS PROTEIN"/>
    <property type="match status" value="1"/>
</dbReference>
<dbReference type="SUPFAM" id="SSF51419">
    <property type="entry name" value="PLP-binding barrel"/>
    <property type="match status" value="1"/>
</dbReference>
<evidence type="ECO:0000313" key="3">
    <source>
        <dbReference type="EMBL" id="SUZ68035.1"/>
    </source>
</evidence>
<dbReference type="GO" id="GO:0030170">
    <property type="term" value="F:pyridoxal phosphate binding"/>
    <property type="evidence" value="ECO:0007669"/>
    <property type="project" value="InterPro"/>
</dbReference>
<dbReference type="InterPro" id="IPR001608">
    <property type="entry name" value="Ala_racemase_N"/>
</dbReference>
<dbReference type="FunFam" id="3.20.20.10:FF:000018">
    <property type="entry name" value="Pyridoxal phosphate homeostasis protein"/>
    <property type="match status" value="1"/>
</dbReference>